<evidence type="ECO:0000313" key="1">
    <source>
        <dbReference type="Proteomes" id="UP000887579"/>
    </source>
</evidence>
<evidence type="ECO:0000313" key="2">
    <source>
        <dbReference type="WBParaSite" id="ES5_v2.g9257.t1"/>
    </source>
</evidence>
<name>A0AC34GWB6_9BILA</name>
<reference evidence="2" key="1">
    <citation type="submission" date="2022-11" db="UniProtKB">
        <authorList>
            <consortium name="WormBaseParasite"/>
        </authorList>
    </citation>
    <scope>IDENTIFICATION</scope>
</reference>
<proteinExistence type="predicted"/>
<dbReference type="WBParaSite" id="ES5_v2.g9257.t1">
    <property type="protein sequence ID" value="ES5_v2.g9257.t1"/>
    <property type="gene ID" value="ES5_v2.g9257"/>
</dbReference>
<accession>A0AC34GWB6</accession>
<sequence>MASTFSQDCKDTFGTTDLYFILQITEEDKENLTDAKLKKAYYKQSMLWHPDRFSADQDDKKVVATRKFQVVSKAYNILNDPAKKELYDSTGLLDDDSFDCFGEHTDWNMVWRAMFKPITKKDIENFFKKYRGSEDETKDIIKYYNKYKGDLNKILECVIGGDDEERVRFLINDLIVSGKVEAYDKFVKEPEAARIKRQKKREKEAKAVEKETKKMQKKSGKSAADFDLYEAFAERAKRREAEGAALFAHLEKKYGGGNKRNAIEDSNPRPRKARK</sequence>
<dbReference type="Proteomes" id="UP000887579">
    <property type="component" value="Unplaced"/>
</dbReference>
<organism evidence="1 2">
    <name type="scientific">Panagrolaimus sp. ES5</name>
    <dbReference type="NCBI Taxonomy" id="591445"/>
    <lineage>
        <taxon>Eukaryota</taxon>
        <taxon>Metazoa</taxon>
        <taxon>Ecdysozoa</taxon>
        <taxon>Nematoda</taxon>
        <taxon>Chromadorea</taxon>
        <taxon>Rhabditida</taxon>
        <taxon>Tylenchina</taxon>
        <taxon>Panagrolaimomorpha</taxon>
        <taxon>Panagrolaimoidea</taxon>
        <taxon>Panagrolaimidae</taxon>
        <taxon>Panagrolaimus</taxon>
    </lineage>
</organism>
<protein>
    <submittedName>
        <fullName evidence="2">J domain-containing protein</fullName>
    </submittedName>
</protein>